<dbReference type="Pfam" id="PF00903">
    <property type="entry name" value="Glyoxalase"/>
    <property type="match status" value="1"/>
</dbReference>
<dbReference type="Proteomes" id="UP001138757">
    <property type="component" value="Unassembled WGS sequence"/>
</dbReference>
<sequence>MSLLSGAKPVAFVPSRDVAALLPFYRDTLGLTLIAQDDFAATFDLGGGATLRLAAMPDHKPAPGTVLGWVVSDLDMLLDRLAPHGVRGEIFEGFGQDARGIWTVPDGSARLIWFRDPEGNLLSLTQLG</sequence>
<evidence type="ECO:0000313" key="3">
    <source>
        <dbReference type="Proteomes" id="UP001138757"/>
    </source>
</evidence>
<organism evidence="2 3">
    <name type="scientific">Sphingobium nicotianae</name>
    <dbReference type="NCBI Taxonomy" id="2782607"/>
    <lineage>
        <taxon>Bacteria</taxon>
        <taxon>Pseudomonadati</taxon>
        <taxon>Pseudomonadota</taxon>
        <taxon>Alphaproteobacteria</taxon>
        <taxon>Sphingomonadales</taxon>
        <taxon>Sphingomonadaceae</taxon>
        <taxon>Sphingobium</taxon>
    </lineage>
</organism>
<dbReference type="SUPFAM" id="SSF54593">
    <property type="entry name" value="Glyoxalase/Bleomycin resistance protein/Dihydroxybiphenyl dioxygenase"/>
    <property type="match status" value="1"/>
</dbReference>
<name>A0A9X1DDM6_9SPHN</name>
<accession>A0A9X1DDM6</accession>
<protein>
    <submittedName>
        <fullName evidence="2">VOC family protein</fullName>
    </submittedName>
</protein>
<keyword evidence="3" id="KW-1185">Reference proteome</keyword>
<comment type="caution">
    <text evidence="2">The sequence shown here is derived from an EMBL/GenBank/DDBJ whole genome shotgun (WGS) entry which is preliminary data.</text>
</comment>
<dbReference type="PROSITE" id="PS51819">
    <property type="entry name" value="VOC"/>
    <property type="match status" value="1"/>
</dbReference>
<proteinExistence type="predicted"/>
<dbReference type="RefSeq" id="WP_214624218.1">
    <property type="nucleotide sequence ID" value="NZ_JAHGAW010000008.1"/>
</dbReference>
<dbReference type="InterPro" id="IPR037523">
    <property type="entry name" value="VOC_core"/>
</dbReference>
<dbReference type="Gene3D" id="3.10.180.10">
    <property type="entry name" value="2,3-Dihydroxybiphenyl 1,2-Dioxygenase, domain 1"/>
    <property type="match status" value="1"/>
</dbReference>
<evidence type="ECO:0000313" key="2">
    <source>
        <dbReference type="EMBL" id="MBT2187974.1"/>
    </source>
</evidence>
<gene>
    <name evidence="2" type="ORF">KK488_13550</name>
</gene>
<feature type="domain" description="VOC" evidence="1">
    <location>
        <begin position="6"/>
        <end position="127"/>
    </location>
</feature>
<dbReference type="InterPro" id="IPR004360">
    <property type="entry name" value="Glyas_Fos-R_dOase_dom"/>
</dbReference>
<dbReference type="InterPro" id="IPR029068">
    <property type="entry name" value="Glyas_Bleomycin-R_OHBP_Dase"/>
</dbReference>
<reference evidence="2" key="1">
    <citation type="submission" date="2021-05" db="EMBL/GenBank/DDBJ databases">
        <title>Genome of Sphingobium sp. strain.</title>
        <authorList>
            <person name="Fan R."/>
        </authorList>
    </citation>
    <scope>NUCLEOTIDE SEQUENCE</scope>
    <source>
        <strain evidence="2">H33</strain>
    </source>
</reference>
<dbReference type="EMBL" id="JAHGAW010000008">
    <property type="protein sequence ID" value="MBT2187974.1"/>
    <property type="molecule type" value="Genomic_DNA"/>
</dbReference>
<evidence type="ECO:0000259" key="1">
    <source>
        <dbReference type="PROSITE" id="PS51819"/>
    </source>
</evidence>
<dbReference type="AlphaFoldDB" id="A0A9X1DDM6"/>
<dbReference type="CDD" id="cd06587">
    <property type="entry name" value="VOC"/>
    <property type="match status" value="1"/>
</dbReference>